<dbReference type="Proteomes" id="UP000015105">
    <property type="component" value="Chromosome 7D"/>
</dbReference>
<reference evidence="1" key="4">
    <citation type="submission" date="2019-03" db="UniProtKB">
        <authorList>
            <consortium name="EnsemblPlants"/>
        </authorList>
    </citation>
    <scope>IDENTIFICATION</scope>
</reference>
<protein>
    <submittedName>
        <fullName evidence="1">Uncharacterized protein</fullName>
    </submittedName>
</protein>
<evidence type="ECO:0000313" key="2">
    <source>
        <dbReference type="Proteomes" id="UP000015105"/>
    </source>
</evidence>
<name>A0A453RJ37_AEGTS</name>
<sequence>MSCTRETSVGCPTIFFSNMNYPTFLEKHVLSKVIFSVDVHQQLIKYHHHCMFIVWNVRPNVDRRYKKIVLELLFSCEDIALNSHFSLEI</sequence>
<organism evidence="1 2">
    <name type="scientific">Aegilops tauschii subsp. strangulata</name>
    <name type="common">Goatgrass</name>
    <dbReference type="NCBI Taxonomy" id="200361"/>
    <lineage>
        <taxon>Eukaryota</taxon>
        <taxon>Viridiplantae</taxon>
        <taxon>Streptophyta</taxon>
        <taxon>Embryophyta</taxon>
        <taxon>Tracheophyta</taxon>
        <taxon>Spermatophyta</taxon>
        <taxon>Magnoliopsida</taxon>
        <taxon>Liliopsida</taxon>
        <taxon>Poales</taxon>
        <taxon>Poaceae</taxon>
        <taxon>BOP clade</taxon>
        <taxon>Pooideae</taxon>
        <taxon>Triticodae</taxon>
        <taxon>Triticeae</taxon>
        <taxon>Triticinae</taxon>
        <taxon>Aegilops</taxon>
    </lineage>
</organism>
<evidence type="ECO:0000313" key="1">
    <source>
        <dbReference type="EnsemblPlants" id="AET7Gv20597900.9"/>
    </source>
</evidence>
<proteinExistence type="predicted"/>
<reference evidence="2" key="2">
    <citation type="journal article" date="2017" name="Nat. Plants">
        <title>The Aegilops tauschii genome reveals multiple impacts of transposons.</title>
        <authorList>
            <person name="Zhao G."/>
            <person name="Zou C."/>
            <person name="Li K."/>
            <person name="Wang K."/>
            <person name="Li T."/>
            <person name="Gao L."/>
            <person name="Zhang X."/>
            <person name="Wang H."/>
            <person name="Yang Z."/>
            <person name="Liu X."/>
            <person name="Jiang W."/>
            <person name="Mao L."/>
            <person name="Kong X."/>
            <person name="Jiao Y."/>
            <person name="Jia J."/>
        </authorList>
    </citation>
    <scope>NUCLEOTIDE SEQUENCE [LARGE SCALE GENOMIC DNA]</scope>
    <source>
        <strain evidence="2">cv. AL8/78</strain>
    </source>
</reference>
<reference evidence="1" key="3">
    <citation type="journal article" date="2017" name="Nature">
        <title>Genome sequence of the progenitor of the wheat D genome Aegilops tauschii.</title>
        <authorList>
            <person name="Luo M.C."/>
            <person name="Gu Y.Q."/>
            <person name="Puiu D."/>
            <person name="Wang H."/>
            <person name="Twardziok S.O."/>
            <person name="Deal K.R."/>
            <person name="Huo N."/>
            <person name="Zhu T."/>
            <person name="Wang L."/>
            <person name="Wang Y."/>
            <person name="McGuire P.E."/>
            <person name="Liu S."/>
            <person name="Long H."/>
            <person name="Ramasamy R.K."/>
            <person name="Rodriguez J.C."/>
            <person name="Van S.L."/>
            <person name="Yuan L."/>
            <person name="Wang Z."/>
            <person name="Xia Z."/>
            <person name="Xiao L."/>
            <person name="Anderson O.D."/>
            <person name="Ouyang S."/>
            <person name="Liang Y."/>
            <person name="Zimin A.V."/>
            <person name="Pertea G."/>
            <person name="Qi P."/>
            <person name="Bennetzen J.L."/>
            <person name="Dai X."/>
            <person name="Dawson M.W."/>
            <person name="Muller H.G."/>
            <person name="Kugler K."/>
            <person name="Rivarola-Duarte L."/>
            <person name="Spannagl M."/>
            <person name="Mayer K.F.X."/>
            <person name="Lu F.H."/>
            <person name="Bevan M.W."/>
            <person name="Leroy P."/>
            <person name="Li P."/>
            <person name="You F.M."/>
            <person name="Sun Q."/>
            <person name="Liu Z."/>
            <person name="Lyons E."/>
            <person name="Wicker T."/>
            <person name="Salzberg S.L."/>
            <person name="Devos K.M."/>
            <person name="Dvorak J."/>
        </authorList>
    </citation>
    <scope>NUCLEOTIDE SEQUENCE [LARGE SCALE GENOMIC DNA]</scope>
    <source>
        <strain evidence="1">cv. AL8/78</strain>
    </source>
</reference>
<accession>A0A453RJ37</accession>
<reference evidence="1" key="5">
    <citation type="journal article" date="2021" name="G3 (Bethesda)">
        <title>Aegilops tauschii genome assembly Aet v5.0 features greater sequence contiguity and improved annotation.</title>
        <authorList>
            <person name="Wang L."/>
            <person name="Zhu T."/>
            <person name="Rodriguez J.C."/>
            <person name="Deal K.R."/>
            <person name="Dubcovsky J."/>
            <person name="McGuire P.E."/>
            <person name="Lux T."/>
            <person name="Spannagl M."/>
            <person name="Mayer K.F.X."/>
            <person name="Baldrich P."/>
            <person name="Meyers B.C."/>
            <person name="Huo N."/>
            <person name="Gu Y.Q."/>
            <person name="Zhou H."/>
            <person name="Devos K.M."/>
            <person name="Bennetzen J.L."/>
            <person name="Unver T."/>
            <person name="Budak H."/>
            <person name="Gulick P.J."/>
            <person name="Galiba G."/>
            <person name="Kalapos B."/>
            <person name="Nelson D.R."/>
            <person name="Li P."/>
            <person name="You F.M."/>
            <person name="Luo M.C."/>
            <person name="Dvorak J."/>
        </authorList>
    </citation>
    <scope>NUCLEOTIDE SEQUENCE [LARGE SCALE GENOMIC DNA]</scope>
    <source>
        <strain evidence="1">cv. AL8/78</strain>
    </source>
</reference>
<dbReference type="Gramene" id="AET7Gv20597900.9">
    <property type="protein sequence ID" value="AET7Gv20597900.9"/>
    <property type="gene ID" value="AET7Gv20597900"/>
</dbReference>
<keyword evidence="2" id="KW-1185">Reference proteome</keyword>
<reference evidence="2" key="1">
    <citation type="journal article" date="2014" name="Science">
        <title>Ancient hybridizations among the ancestral genomes of bread wheat.</title>
        <authorList>
            <consortium name="International Wheat Genome Sequencing Consortium,"/>
            <person name="Marcussen T."/>
            <person name="Sandve S.R."/>
            <person name="Heier L."/>
            <person name="Spannagl M."/>
            <person name="Pfeifer M."/>
            <person name="Jakobsen K.S."/>
            <person name="Wulff B.B."/>
            <person name="Steuernagel B."/>
            <person name="Mayer K.F."/>
            <person name="Olsen O.A."/>
        </authorList>
    </citation>
    <scope>NUCLEOTIDE SEQUENCE [LARGE SCALE GENOMIC DNA]</scope>
    <source>
        <strain evidence="2">cv. AL8/78</strain>
    </source>
</reference>
<dbReference type="EnsemblPlants" id="AET7Gv20597900.9">
    <property type="protein sequence ID" value="AET7Gv20597900.9"/>
    <property type="gene ID" value="AET7Gv20597900"/>
</dbReference>
<dbReference type="AlphaFoldDB" id="A0A453RJ37"/>